<keyword evidence="2" id="KW-1003">Cell membrane</keyword>
<keyword evidence="5 6" id="KW-0472">Membrane</keyword>
<dbReference type="Pfam" id="PF05425">
    <property type="entry name" value="CopD"/>
    <property type="match status" value="1"/>
</dbReference>
<organism evidence="8 9">
    <name type="scientific">Rhodobacter flavimaris</name>
    <dbReference type="NCBI Taxonomy" id="2907145"/>
    <lineage>
        <taxon>Bacteria</taxon>
        <taxon>Pseudomonadati</taxon>
        <taxon>Pseudomonadota</taxon>
        <taxon>Alphaproteobacteria</taxon>
        <taxon>Rhodobacterales</taxon>
        <taxon>Rhodobacter group</taxon>
        <taxon>Rhodobacter</taxon>
    </lineage>
</organism>
<dbReference type="Proteomes" id="UP001521181">
    <property type="component" value="Unassembled WGS sequence"/>
</dbReference>
<evidence type="ECO:0000256" key="4">
    <source>
        <dbReference type="ARBA" id="ARBA00022989"/>
    </source>
</evidence>
<feature type="transmembrane region" description="Helical" evidence="6">
    <location>
        <begin position="149"/>
        <end position="172"/>
    </location>
</feature>
<feature type="transmembrane region" description="Helical" evidence="6">
    <location>
        <begin position="273"/>
        <end position="291"/>
    </location>
</feature>
<evidence type="ECO:0000256" key="1">
    <source>
        <dbReference type="ARBA" id="ARBA00004651"/>
    </source>
</evidence>
<feature type="transmembrane region" description="Helical" evidence="6">
    <location>
        <begin position="20"/>
        <end position="42"/>
    </location>
</feature>
<evidence type="ECO:0000259" key="7">
    <source>
        <dbReference type="Pfam" id="PF05425"/>
    </source>
</evidence>
<dbReference type="EMBL" id="JAJUOS010000004">
    <property type="protein sequence ID" value="MCE5973112.1"/>
    <property type="molecule type" value="Genomic_DNA"/>
</dbReference>
<keyword evidence="4 6" id="KW-1133">Transmembrane helix</keyword>
<feature type="transmembrane region" description="Helical" evidence="6">
    <location>
        <begin position="54"/>
        <end position="78"/>
    </location>
</feature>
<comment type="caution">
    <text evidence="8">The sequence shown here is derived from an EMBL/GenBank/DDBJ whole genome shotgun (WGS) entry which is preliminary data.</text>
</comment>
<feature type="transmembrane region" description="Helical" evidence="6">
    <location>
        <begin position="224"/>
        <end position="245"/>
    </location>
</feature>
<sequence>MLETLASADGITWLSICVKALVYASTLLAAGAALAVLFLKQIPEAEQRPLRKTAGVMAIAAAVLSLLRLPIRASFLMGGTWAGAMEPMMMNMVIQSPLGFAIVLRLIGLALVCTIMIPTRSGQIAAAFGTLLVAASFAMRGHALEEPRLALGLLITAHILGLAFWIGAFIPLHRLSAQYVPKTAGALAEEFGRKALWVVAGLMFAGLVTLAILTAGRLTLSGHAYNQFFAVKLALFSGVLGLAAWNKLRLTPALLQGAPEAGAQMCFSLKLEAVLLVIILLATASLTTVSAP</sequence>
<evidence type="ECO:0000256" key="6">
    <source>
        <dbReference type="SAM" id="Phobius"/>
    </source>
</evidence>
<proteinExistence type="predicted"/>
<dbReference type="RefSeq" id="WP_233676117.1">
    <property type="nucleotide sequence ID" value="NZ_JAJUOS010000004.1"/>
</dbReference>
<evidence type="ECO:0000313" key="9">
    <source>
        <dbReference type="Proteomes" id="UP001521181"/>
    </source>
</evidence>
<feature type="transmembrane region" description="Helical" evidence="6">
    <location>
        <begin position="195"/>
        <end position="218"/>
    </location>
</feature>
<feature type="transmembrane region" description="Helical" evidence="6">
    <location>
        <begin position="124"/>
        <end position="143"/>
    </location>
</feature>
<keyword evidence="3 6" id="KW-0812">Transmembrane</keyword>
<feature type="transmembrane region" description="Helical" evidence="6">
    <location>
        <begin position="98"/>
        <end position="117"/>
    </location>
</feature>
<dbReference type="PANTHER" id="PTHR34820">
    <property type="entry name" value="INNER MEMBRANE PROTEIN YEBZ"/>
    <property type="match status" value="1"/>
</dbReference>
<evidence type="ECO:0000256" key="3">
    <source>
        <dbReference type="ARBA" id="ARBA00022692"/>
    </source>
</evidence>
<keyword evidence="9" id="KW-1185">Reference proteome</keyword>
<accession>A0ABS8YX25</accession>
<reference evidence="8 9" key="1">
    <citation type="submission" date="2021-12" db="EMBL/GenBank/DDBJ databases">
        <title>Sinirhodobacter sp. WL0062 is a bacterium isolated from seawater.</title>
        <authorList>
            <person name="Wang L."/>
            <person name="He W."/>
            <person name="Zhang D.-F."/>
        </authorList>
    </citation>
    <scope>NUCLEOTIDE SEQUENCE [LARGE SCALE GENOMIC DNA]</scope>
    <source>
        <strain evidence="8 9">WL0062</strain>
    </source>
</reference>
<comment type="subcellular location">
    <subcellularLocation>
        <location evidence="1">Cell membrane</location>
        <topology evidence="1">Multi-pass membrane protein</topology>
    </subcellularLocation>
</comment>
<dbReference type="InterPro" id="IPR008457">
    <property type="entry name" value="Cu-R_CopD_dom"/>
</dbReference>
<evidence type="ECO:0000256" key="2">
    <source>
        <dbReference type="ARBA" id="ARBA00022475"/>
    </source>
</evidence>
<gene>
    <name evidence="8" type="ORF">LZA78_06445</name>
</gene>
<dbReference type="PANTHER" id="PTHR34820:SF4">
    <property type="entry name" value="INNER MEMBRANE PROTEIN YEBZ"/>
    <property type="match status" value="1"/>
</dbReference>
<dbReference type="InterPro" id="IPR032694">
    <property type="entry name" value="CopC/D"/>
</dbReference>
<evidence type="ECO:0000313" key="8">
    <source>
        <dbReference type="EMBL" id="MCE5973112.1"/>
    </source>
</evidence>
<name>A0ABS8YX25_9RHOB</name>
<evidence type="ECO:0000256" key="5">
    <source>
        <dbReference type="ARBA" id="ARBA00023136"/>
    </source>
</evidence>
<feature type="domain" description="Copper resistance protein D" evidence="7">
    <location>
        <begin position="187"/>
        <end position="286"/>
    </location>
</feature>
<protein>
    <submittedName>
        <fullName evidence="8">CopD family protein</fullName>
    </submittedName>
</protein>